<accession>A0A0E9TQQ7</accession>
<dbReference type="EMBL" id="GBXM01052815">
    <property type="protein sequence ID" value="JAH55762.1"/>
    <property type="molecule type" value="Transcribed_RNA"/>
</dbReference>
<dbReference type="AlphaFoldDB" id="A0A0E9TQQ7"/>
<name>A0A0E9TQQ7_ANGAN</name>
<reference evidence="1" key="2">
    <citation type="journal article" date="2015" name="Fish Shellfish Immunol.">
        <title>Early steps in the European eel (Anguilla anguilla)-Vibrio vulnificus interaction in the gills: Role of the RtxA13 toxin.</title>
        <authorList>
            <person name="Callol A."/>
            <person name="Pajuelo D."/>
            <person name="Ebbesson L."/>
            <person name="Teles M."/>
            <person name="MacKenzie S."/>
            <person name="Amaro C."/>
        </authorList>
    </citation>
    <scope>NUCLEOTIDE SEQUENCE</scope>
</reference>
<evidence type="ECO:0000313" key="1">
    <source>
        <dbReference type="EMBL" id="JAH55762.1"/>
    </source>
</evidence>
<sequence length="74" mass="8326">MKHLFANNTTKHNIMMRPGHSAQQCLPFPTTKVYLICHSMTTFTKHFHCLSPCFSSSETAGFSSSGQNLAFHHI</sequence>
<protein>
    <submittedName>
        <fullName evidence="1">Uncharacterized protein</fullName>
    </submittedName>
</protein>
<proteinExistence type="predicted"/>
<reference evidence="1" key="1">
    <citation type="submission" date="2014-11" db="EMBL/GenBank/DDBJ databases">
        <authorList>
            <person name="Amaro Gonzalez C."/>
        </authorList>
    </citation>
    <scope>NUCLEOTIDE SEQUENCE</scope>
</reference>
<organism evidence="1">
    <name type="scientific">Anguilla anguilla</name>
    <name type="common">European freshwater eel</name>
    <name type="synonym">Muraena anguilla</name>
    <dbReference type="NCBI Taxonomy" id="7936"/>
    <lineage>
        <taxon>Eukaryota</taxon>
        <taxon>Metazoa</taxon>
        <taxon>Chordata</taxon>
        <taxon>Craniata</taxon>
        <taxon>Vertebrata</taxon>
        <taxon>Euteleostomi</taxon>
        <taxon>Actinopterygii</taxon>
        <taxon>Neopterygii</taxon>
        <taxon>Teleostei</taxon>
        <taxon>Anguilliformes</taxon>
        <taxon>Anguillidae</taxon>
        <taxon>Anguilla</taxon>
    </lineage>
</organism>